<gene>
    <name evidence="2" type="ORF">SCHPADRAFT_893675</name>
</gene>
<organism evidence="2 3">
    <name type="scientific">Schizopora paradoxa</name>
    <dbReference type="NCBI Taxonomy" id="27342"/>
    <lineage>
        <taxon>Eukaryota</taxon>
        <taxon>Fungi</taxon>
        <taxon>Dikarya</taxon>
        <taxon>Basidiomycota</taxon>
        <taxon>Agaricomycotina</taxon>
        <taxon>Agaricomycetes</taxon>
        <taxon>Hymenochaetales</taxon>
        <taxon>Schizoporaceae</taxon>
        <taxon>Schizopora</taxon>
    </lineage>
</organism>
<dbReference type="AlphaFoldDB" id="A0A0H2R9Y2"/>
<feature type="compositionally biased region" description="Low complexity" evidence="1">
    <location>
        <begin position="236"/>
        <end position="246"/>
    </location>
</feature>
<feature type="region of interest" description="Disordered" evidence="1">
    <location>
        <begin position="236"/>
        <end position="257"/>
    </location>
</feature>
<name>A0A0H2R9Y2_9AGAM</name>
<dbReference type="EMBL" id="KQ086081">
    <property type="protein sequence ID" value="KLO08680.1"/>
    <property type="molecule type" value="Genomic_DNA"/>
</dbReference>
<evidence type="ECO:0000313" key="3">
    <source>
        <dbReference type="Proteomes" id="UP000053477"/>
    </source>
</evidence>
<dbReference type="InParanoid" id="A0A0H2R9Y2"/>
<accession>A0A0H2R9Y2</accession>
<dbReference type="OrthoDB" id="3318777at2759"/>
<proteinExistence type="predicted"/>
<protein>
    <submittedName>
        <fullName evidence="2">Uncharacterized protein</fullName>
    </submittedName>
</protein>
<sequence>MNPLVERLPLEIWFEIITVAVTVPRAEYSFLPPSYDMSLVHGLSKSCYLLERVVGAFIPRKVKLRDADELLSLPNEACGRIEVLKITNPLRPTMQVLEKAKHFTRLESLFVVPYYSYRVGDRTVMWFWTQERSHSVLLALPALKYLDYKIPRIVELETLDFSNLIELRLGQFQGERVPQLGQDFFPLHKNFIDVEEFAVFLASKLTALQLLKYLSVQVALDDYVVFATIEASHASSSSSSSSAAGSLHPPNADGSRRHYSQCRQCTVHYNHDIVVARENRASVIIARALSALERISWTHAWRFGWFDEQGQRGTKIQRKQKENGGVEIVLEREDGLLVDEYS</sequence>
<reference evidence="2 3" key="1">
    <citation type="submission" date="2015-04" db="EMBL/GenBank/DDBJ databases">
        <title>Complete genome sequence of Schizopora paradoxa KUC8140, a cosmopolitan wood degrader in East Asia.</title>
        <authorList>
            <consortium name="DOE Joint Genome Institute"/>
            <person name="Min B."/>
            <person name="Park H."/>
            <person name="Jang Y."/>
            <person name="Kim J.-J."/>
            <person name="Kim K.H."/>
            <person name="Pangilinan J."/>
            <person name="Lipzen A."/>
            <person name="Riley R."/>
            <person name="Grigoriev I.V."/>
            <person name="Spatafora J.W."/>
            <person name="Choi I.-G."/>
        </authorList>
    </citation>
    <scope>NUCLEOTIDE SEQUENCE [LARGE SCALE GENOMIC DNA]</scope>
    <source>
        <strain evidence="2 3">KUC8140</strain>
    </source>
</reference>
<dbReference type="Proteomes" id="UP000053477">
    <property type="component" value="Unassembled WGS sequence"/>
</dbReference>
<evidence type="ECO:0000256" key="1">
    <source>
        <dbReference type="SAM" id="MobiDB-lite"/>
    </source>
</evidence>
<evidence type="ECO:0000313" key="2">
    <source>
        <dbReference type="EMBL" id="KLO08680.1"/>
    </source>
</evidence>
<keyword evidence="3" id="KW-1185">Reference proteome</keyword>